<dbReference type="InterPro" id="IPR010239">
    <property type="entry name" value="CHP02001"/>
</dbReference>
<sequence length="252" mass="26260">MAPLTPAPRLRGFRTSIAGLACARATWPGLAGGLALLLGAAPAAAQVAANVTLASNQLFRGETISADDPGLALAVSADLPGGLFAGADASFAAGGEAPRLTAANLYAGVALRLGEASVEAGAIHRRYGSIYDDAYRPRFTELYAGITLRRVQVRAFVSPDYLADGRNTYYLDVNARLASLGRWTLQGHGGLALIPHDLGDPDTSLISYEDWSLRASRPLGPFTLGLGVAGTNYPVFGPSGKVRFSAQLSRAF</sequence>
<evidence type="ECO:0000313" key="2">
    <source>
        <dbReference type="EMBL" id="MFC3175506.1"/>
    </source>
</evidence>
<keyword evidence="3" id="KW-1185">Reference proteome</keyword>
<protein>
    <submittedName>
        <fullName evidence="2">TorF family putative porin</fullName>
    </submittedName>
</protein>
<accession>A0ABV7IY06</accession>
<dbReference type="NCBIfam" id="TIGR02001">
    <property type="entry name" value="gcw_chp"/>
    <property type="match status" value="1"/>
</dbReference>
<dbReference type="EMBL" id="JBHRTQ010000015">
    <property type="protein sequence ID" value="MFC3175506.1"/>
    <property type="molecule type" value="Genomic_DNA"/>
</dbReference>
<feature type="chain" id="PRO_5045061841" evidence="1">
    <location>
        <begin position="46"/>
        <end position="252"/>
    </location>
</feature>
<comment type="caution">
    <text evidence="2">The sequence shown here is derived from an EMBL/GenBank/DDBJ whole genome shotgun (WGS) entry which is preliminary data.</text>
</comment>
<reference evidence="3" key="1">
    <citation type="journal article" date="2019" name="Int. J. Syst. Evol. Microbiol.">
        <title>The Global Catalogue of Microorganisms (GCM) 10K type strain sequencing project: providing services to taxonomists for standard genome sequencing and annotation.</title>
        <authorList>
            <consortium name="The Broad Institute Genomics Platform"/>
            <consortium name="The Broad Institute Genome Sequencing Center for Infectious Disease"/>
            <person name="Wu L."/>
            <person name="Ma J."/>
        </authorList>
    </citation>
    <scope>NUCLEOTIDE SEQUENCE [LARGE SCALE GENOMIC DNA]</scope>
    <source>
        <strain evidence="3">KCTC 42984</strain>
    </source>
</reference>
<gene>
    <name evidence="2" type="ORF">ACFOD9_14700</name>
</gene>
<evidence type="ECO:0000256" key="1">
    <source>
        <dbReference type="SAM" id="SignalP"/>
    </source>
</evidence>
<dbReference type="RefSeq" id="WP_379510882.1">
    <property type="nucleotide sequence ID" value="NZ_JBHRTQ010000015.1"/>
</dbReference>
<evidence type="ECO:0000313" key="3">
    <source>
        <dbReference type="Proteomes" id="UP001595604"/>
    </source>
</evidence>
<dbReference type="Proteomes" id="UP001595604">
    <property type="component" value="Unassembled WGS sequence"/>
</dbReference>
<dbReference type="Pfam" id="PF09694">
    <property type="entry name" value="Gcw_chp"/>
    <property type="match status" value="1"/>
</dbReference>
<feature type="signal peptide" evidence="1">
    <location>
        <begin position="1"/>
        <end position="45"/>
    </location>
</feature>
<proteinExistence type="predicted"/>
<organism evidence="2 3">
    <name type="scientific">Novosphingobium bradum</name>
    <dbReference type="NCBI Taxonomy" id="1737444"/>
    <lineage>
        <taxon>Bacteria</taxon>
        <taxon>Pseudomonadati</taxon>
        <taxon>Pseudomonadota</taxon>
        <taxon>Alphaproteobacteria</taxon>
        <taxon>Sphingomonadales</taxon>
        <taxon>Sphingomonadaceae</taxon>
        <taxon>Novosphingobium</taxon>
    </lineage>
</organism>
<keyword evidence="1" id="KW-0732">Signal</keyword>
<name>A0ABV7IY06_9SPHN</name>